<feature type="domain" description="FHA" evidence="3">
    <location>
        <begin position="24"/>
        <end position="73"/>
    </location>
</feature>
<keyword evidence="2" id="KW-1133">Transmembrane helix</keyword>
<feature type="transmembrane region" description="Helical" evidence="2">
    <location>
        <begin position="258"/>
        <end position="278"/>
    </location>
</feature>
<evidence type="ECO:0000313" key="5">
    <source>
        <dbReference type="Proteomes" id="UP000028547"/>
    </source>
</evidence>
<dbReference type="SMART" id="SM00240">
    <property type="entry name" value="FHA"/>
    <property type="match status" value="1"/>
</dbReference>
<gene>
    <name evidence="4" type="ORF">Q664_52150</name>
</gene>
<accession>A0A084SE80</accession>
<dbReference type="SUPFAM" id="SSF49879">
    <property type="entry name" value="SMAD/FHA domain"/>
    <property type="match status" value="1"/>
</dbReference>
<protein>
    <submittedName>
        <fullName evidence="4">Signal peptide protein</fullName>
    </submittedName>
</protein>
<dbReference type="CDD" id="cd00060">
    <property type="entry name" value="FHA"/>
    <property type="match status" value="1"/>
</dbReference>
<dbReference type="InterPro" id="IPR050923">
    <property type="entry name" value="Cell_Proc_Reg/RNA_Proc"/>
</dbReference>
<dbReference type="InterPro" id="IPR008984">
    <property type="entry name" value="SMAD_FHA_dom_sf"/>
</dbReference>
<keyword evidence="2" id="KW-0812">Transmembrane</keyword>
<dbReference type="PANTHER" id="PTHR23308">
    <property type="entry name" value="NUCLEAR INHIBITOR OF PROTEIN PHOSPHATASE-1"/>
    <property type="match status" value="1"/>
</dbReference>
<dbReference type="RefSeq" id="WP_043414637.1">
    <property type="nucleotide sequence ID" value="NZ_JPMI01000424.1"/>
</dbReference>
<dbReference type="Proteomes" id="UP000028547">
    <property type="component" value="Unassembled WGS sequence"/>
</dbReference>
<reference evidence="4 5" key="1">
    <citation type="submission" date="2014-07" db="EMBL/GenBank/DDBJ databases">
        <title>Draft Genome Sequence of Gephyronic Acid Producer, Cystobacter violaceus Strain Cb vi76.</title>
        <authorList>
            <person name="Stevens D.C."/>
            <person name="Young J."/>
            <person name="Carmichael R."/>
            <person name="Tan J."/>
            <person name="Taylor R.E."/>
        </authorList>
    </citation>
    <scope>NUCLEOTIDE SEQUENCE [LARGE SCALE GENOMIC DNA]</scope>
    <source>
        <strain evidence="4 5">Cb vi76</strain>
    </source>
</reference>
<feature type="compositionally biased region" description="Low complexity" evidence="1">
    <location>
        <begin position="186"/>
        <end position="212"/>
    </location>
</feature>
<organism evidence="4 5">
    <name type="scientific">Archangium violaceum Cb vi76</name>
    <dbReference type="NCBI Taxonomy" id="1406225"/>
    <lineage>
        <taxon>Bacteria</taxon>
        <taxon>Pseudomonadati</taxon>
        <taxon>Myxococcota</taxon>
        <taxon>Myxococcia</taxon>
        <taxon>Myxococcales</taxon>
        <taxon>Cystobacterineae</taxon>
        <taxon>Archangiaceae</taxon>
        <taxon>Archangium</taxon>
    </lineage>
</organism>
<proteinExistence type="predicted"/>
<dbReference type="Gene3D" id="2.60.200.20">
    <property type="match status" value="1"/>
</dbReference>
<dbReference type="PROSITE" id="PS50006">
    <property type="entry name" value="FHA_DOMAIN"/>
    <property type="match status" value="1"/>
</dbReference>
<keyword evidence="2" id="KW-0472">Membrane</keyword>
<dbReference type="Pfam" id="PF00498">
    <property type="entry name" value="FHA"/>
    <property type="match status" value="1"/>
</dbReference>
<name>A0A084SE80_9BACT</name>
<feature type="region of interest" description="Disordered" evidence="1">
    <location>
        <begin position="161"/>
        <end position="230"/>
    </location>
</feature>
<dbReference type="EMBL" id="JPMI01000424">
    <property type="protein sequence ID" value="KFA86765.1"/>
    <property type="molecule type" value="Genomic_DNA"/>
</dbReference>
<dbReference type="AlphaFoldDB" id="A0A084SE80"/>
<sequence>MSFQLTIAEGKEAGKEFEFEQDSVLIGRVNECDVVLYDAGISRRHCRIFVDGGQHFVEDMGSSNGTQLNGKLVKEKQPLEEGDQLSLGPVVFVFKPLAADIVTDAGVGGESPDSTRIVSVENVARQRNRGAALAPEGANEEELEEARLNTTRPIQALRTTTRAGTQPAMPAVGGAASRTATRPQVPAAGPGALAKAPASAPTAAPRRPTGNAVARSAPAAQGGGLSAAERARIRRESPGLVAQARLFWADATPIVRNALIGLGVVSVMGLVALVYWLVLGGEAKVTRGPEPVVVGPTPIDDSFGYGEGVMWENKDQKIFEWEYTAATRALALVHFQAQGISEGEVMVTINGVDLSKVPADTLASQDRVLEIMIPSAQLKKGEINRITFDNTKNPPGEEEWRIWNIWLEKVLLPEIPPDQLVEEARKAYKRGVKNMENKEVGARNRYEAWKSFREAWLLLEAHPEPKPDLYYEARERVKDTQTELDRVCSKLMLEVEGYVNQNNWQAASATLDHTREYFPGEYDQRCARMAEIRRADLGL</sequence>
<evidence type="ECO:0000256" key="1">
    <source>
        <dbReference type="SAM" id="MobiDB-lite"/>
    </source>
</evidence>
<evidence type="ECO:0000256" key="2">
    <source>
        <dbReference type="SAM" id="Phobius"/>
    </source>
</evidence>
<evidence type="ECO:0000313" key="4">
    <source>
        <dbReference type="EMBL" id="KFA86765.1"/>
    </source>
</evidence>
<evidence type="ECO:0000259" key="3">
    <source>
        <dbReference type="PROSITE" id="PS50006"/>
    </source>
</evidence>
<dbReference type="InterPro" id="IPR000253">
    <property type="entry name" value="FHA_dom"/>
</dbReference>
<comment type="caution">
    <text evidence="4">The sequence shown here is derived from an EMBL/GenBank/DDBJ whole genome shotgun (WGS) entry which is preliminary data.</text>
</comment>